<dbReference type="InterPro" id="IPR039356">
    <property type="entry name" value="YfbR/HDDC2"/>
</dbReference>
<keyword evidence="10" id="KW-1185">Reference proteome</keyword>
<dbReference type="PROSITE" id="PS51831">
    <property type="entry name" value="HD"/>
    <property type="match status" value="1"/>
</dbReference>
<feature type="domain" description="HD" evidence="8">
    <location>
        <begin position="33"/>
        <end position="135"/>
    </location>
</feature>
<organism evidence="9 10">
    <name type="scientific">Candidatus Nitrosocaldus cavascurensis</name>
    <dbReference type="NCBI Taxonomy" id="2058097"/>
    <lineage>
        <taxon>Archaea</taxon>
        <taxon>Nitrososphaerota</taxon>
        <taxon>Nitrososphaeria</taxon>
        <taxon>Candidatus Nitrosocaldales</taxon>
        <taxon>Candidatus Nitrosocaldaceae</taxon>
        <taxon>Candidatus Nitrosocaldus</taxon>
    </lineage>
</organism>
<dbReference type="Gene3D" id="1.10.3210.10">
    <property type="entry name" value="Hypothetical protein af1432"/>
    <property type="match status" value="1"/>
</dbReference>
<dbReference type="FunFam" id="1.10.3210.10:FF:000035">
    <property type="entry name" value="HD family hydrolase"/>
    <property type="match status" value="1"/>
</dbReference>
<dbReference type="SUPFAM" id="SSF109604">
    <property type="entry name" value="HD-domain/PDEase-like"/>
    <property type="match status" value="1"/>
</dbReference>
<dbReference type="KEGG" id="ncv:NCAV_1427"/>
<comment type="subunit">
    <text evidence="4">Homodimer.</text>
</comment>
<dbReference type="GeneID" id="41595422"/>
<dbReference type="InterPro" id="IPR006675">
    <property type="entry name" value="HDIG_dom"/>
</dbReference>
<gene>
    <name evidence="9" type="ORF">NCAV_1427</name>
</gene>
<dbReference type="EMBL" id="LT981265">
    <property type="protein sequence ID" value="SPC34593.1"/>
    <property type="molecule type" value="Genomic_DNA"/>
</dbReference>
<evidence type="ECO:0000313" key="9">
    <source>
        <dbReference type="EMBL" id="SPC34593.1"/>
    </source>
</evidence>
<dbReference type="PANTHER" id="PTHR11845:SF13">
    <property type="entry name" value="5'-DEOXYNUCLEOTIDASE HDDC2"/>
    <property type="match status" value="1"/>
</dbReference>
<evidence type="ECO:0000259" key="8">
    <source>
        <dbReference type="PROSITE" id="PS51831"/>
    </source>
</evidence>
<evidence type="ECO:0000256" key="2">
    <source>
        <dbReference type="ARBA" id="ARBA00001936"/>
    </source>
</evidence>
<comment type="cofactor">
    <cofactor evidence="2">
        <name>Mn(2+)</name>
        <dbReference type="ChEBI" id="CHEBI:29035"/>
    </cofactor>
</comment>
<sequence>MLEFFLTACRLKRVKRKGWLVKANVSRDDAESVADHSYMLALIAMIIADAKGLDTCKTMRMALLHDIAESITGDYMPEEIEQKEKRMLEHDAMLKLLTMLPEGLRDEYSRLWDEYLNCRSEEARLVHELDKVEMVIQARCYEDMGYTDVLRRFYSYAEPYVSDDIARKLLSSINS</sequence>
<dbReference type="PANTHER" id="PTHR11845">
    <property type="entry name" value="5'-DEOXYNUCLEOTIDASE HDDC2"/>
    <property type="match status" value="1"/>
</dbReference>
<evidence type="ECO:0000256" key="6">
    <source>
        <dbReference type="ARBA" id="ARBA00022723"/>
    </source>
</evidence>
<name>A0A2K5ASH2_9ARCH</name>
<comment type="catalytic activity">
    <reaction evidence="1">
        <text>a 2'-deoxyribonucleoside 5'-phosphate + H2O = a 2'-deoxyribonucleoside + phosphate</text>
        <dbReference type="Rhea" id="RHEA:36167"/>
        <dbReference type="ChEBI" id="CHEBI:15377"/>
        <dbReference type="ChEBI" id="CHEBI:18274"/>
        <dbReference type="ChEBI" id="CHEBI:43474"/>
        <dbReference type="ChEBI" id="CHEBI:65317"/>
        <dbReference type="EC" id="3.1.3.89"/>
    </reaction>
</comment>
<evidence type="ECO:0000256" key="4">
    <source>
        <dbReference type="ARBA" id="ARBA00011738"/>
    </source>
</evidence>
<dbReference type="AlphaFoldDB" id="A0A2K5ASH2"/>
<dbReference type="Proteomes" id="UP000236248">
    <property type="component" value="Chromosome NCAV"/>
</dbReference>
<dbReference type="InterPro" id="IPR003607">
    <property type="entry name" value="HD/PDEase_dom"/>
</dbReference>
<dbReference type="InterPro" id="IPR006674">
    <property type="entry name" value="HD_domain"/>
</dbReference>
<evidence type="ECO:0000256" key="3">
    <source>
        <dbReference type="ARBA" id="ARBA00001941"/>
    </source>
</evidence>
<evidence type="ECO:0000256" key="7">
    <source>
        <dbReference type="ARBA" id="ARBA00022801"/>
    </source>
</evidence>
<evidence type="ECO:0000256" key="5">
    <source>
        <dbReference type="ARBA" id="ARBA00012964"/>
    </source>
</evidence>
<accession>A0A2K5ASH2</accession>
<protein>
    <recommendedName>
        <fullName evidence="5">5'-deoxynucleotidase</fullName>
        <ecNumber evidence="5">3.1.3.89</ecNumber>
    </recommendedName>
</protein>
<dbReference type="SMART" id="SM00471">
    <property type="entry name" value="HDc"/>
    <property type="match status" value="1"/>
</dbReference>
<dbReference type="RefSeq" id="WP_103286779.1">
    <property type="nucleotide sequence ID" value="NZ_LT981265.1"/>
</dbReference>
<keyword evidence="6" id="KW-0479">Metal-binding</keyword>
<proteinExistence type="predicted"/>
<reference evidence="10" key="1">
    <citation type="submission" date="2018-01" db="EMBL/GenBank/DDBJ databases">
        <authorList>
            <person name="Kerou L M."/>
        </authorList>
    </citation>
    <scope>NUCLEOTIDE SEQUENCE [LARGE SCALE GENOMIC DNA]</scope>
    <source>
        <strain evidence="10">SCU2</strain>
    </source>
</reference>
<dbReference type="GO" id="GO:0046872">
    <property type="term" value="F:metal ion binding"/>
    <property type="evidence" value="ECO:0007669"/>
    <property type="project" value="UniProtKB-KW"/>
</dbReference>
<dbReference type="EC" id="3.1.3.89" evidence="5"/>
<keyword evidence="7 9" id="KW-0378">Hydrolase</keyword>
<comment type="cofactor">
    <cofactor evidence="3">
        <name>Co(2+)</name>
        <dbReference type="ChEBI" id="CHEBI:48828"/>
    </cofactor>
</comment>
<dbReference type="Pfam" id="PF13023">
    <property type="entry name" value="HD_3"/>
    <property type="match status" value="1"/>
</dbReference>
<dbReference type="GO" id="GO:0002953">
    <property type="term" value="F:5'-deoxynucleotidase activity"/>
    <property type="evidence" value="ECO:0007669"/>
    <property type="project" value="UniProtKB-EC"/>
</dbReference>
<evidence type="ECO:0000313" key="10">
    <source>
        <dbReference type="Proteomes" id="UP000236248"/>
    </source>
</evidence>
<evidence type="ECO:0000256" key="1">
    <source>
        <dbReference type="ARBA" id="ARBA00001638"/>
    </source>
</evidence>
<dbReference type="NCBIfam" id="TIGR00277">
    <property type="entry name" value="HDIG"/>
    <property type="match status" value="1"/>
</dbReference>
<dbReference type="GO" id="GO:0005737">
    <property type="term" value="C:cytoplasm"/>
    <property type="evidence" value="ECO:0007669"/>
    <property type="project" value="TreeGrafter"/>
</dbReference>